<evidence type="ECO:0000313" key="3">
    <source>
        <dbReference type="Proteomes" id="UP000829720"/>
    </source>
</evidence>
<feature type="region of interest" description="Disordered" evidence="1">
    <location>
        <begin position="56"/>
        <end position="81"/>
    </location>
</feature>
<accession>A0A8T3CW02</accession>
<dbReference type="AlphaFoldDB" id="A0A8T3CW02"/>
<evidence type="ECO:0000256" key="1">
    <source>
        <dbReference type="SAM" id="MobiDB-lite"/>
    </source>
</evidence>
<keyword evidence="3" id="KW-1185">Reference proteome</keyword>
<protein>
    <submittedName>
        <fullName evidence="2">Uncharacterized protein</fullName>
    </submittedName>
</protein>
<sequence length="114" mass="12324">MRIDVRRREVSACRRGDSGPDQRRDVPAGDQLILKSHCSCFHYLCHALPAEARGSLGDSVSTAPCSPAQPSAAPLCSGKTSGRYRGNRTTVCRQTKEQAPYRNGLLTVVTSVAH</sequence>
<feature type="compositionally biased region" description="Low complexity" evidence="1">
    <location>
        <begin position="61"/>
        <end position="77"/>
    </location>
</feature>
<reference evidence="2" key="1">
    <citation type="submission" date="2021-01" db="EMBL/GenBank/DDBJ databases">
        <authorList>
            <person name="Zahm M."/>
            <person name="Roques C."/>
            <person name="Cabau C."/>
            <person name="Klopp C."/>
            <person name="Donnadieu C."/>
            <person name="Jouanno E."/>
            <person name="Lampietro C."/>
            <person name="Louis A."/>
            <person name="Herpin A."/>
            <person name="Echchiki A."/>
            <person name="Berthelot C."/>
            <person name="Parey E."/>
            <person name="Roest-Crollius H."/>
            <person name="Braasch I."/>
            <person name="Postlethwait J."/>
            <person name="Bobe J."/>
            <person name="Montfort J."/>
            <person name="Bouchez O."/>
            <person name="Begum T."/>
            <person name="Mejri S."/>
            <person name="Adams A."/>
            <person name="Chen W.-J."/>
            <person name="Guiguen Y."/>
        </authorList>
    </citation>
    <scope>NUCLEOTIDE SEQUENCE</scope>
    <source>
        <tissue evidence="2">Blood</tissue>
    </source>
</reference>
<gene>
    <name evidence="2" type="ORF">AGOR_G00162820</name>
</gene>
<feature type="region of interest" description="Disordered" evidence="1">
    <location>
        <begin position="1"/>
        <end position="26"/>
    </location>
</feature>
<dbReference type="Proteomes" id="UP000829720">
    <property type="component" value="Unassembled WGS sequence"/>
</dbReference>
<comment type="caution">
    <text evidence="2">The sequence shown here is derived from an EMBL/GenBank/DDBJ whole genome shotgun (WGS) entry which is preliminary data.</text>
</comment>
<dbReference type="EMBL" id="JAERUA010000015">
    <property type="protein sequence ID" value="KAI1889433.1"/>
    <property type="molecule type" value="Genomic_DNA"/>
</dbReference>
<organism evidence="2 3">
    <name type="scientific">Albula goreensis</name>
    <dbReference type="NCBI Taxonomy" id="1534307"/>
    <lineage>
        <taxon>Eukaryota</taxon>
        <taxon>Metazoa</taxon>
        <taxon>Chordata</taxon>
        <taxon>Craniata</taxon>
        <taxon>Vertebrata</taxon>
        <taxon>Euteleostomi</taxon>
        <taxon>Actinopterygii</taxon>
        <taxon>Neopterygii</taxon>
        <taxon>Teleostei</taxon>
        <taxon>Albuliformes</taxon>
        <taxon>Albulidae</taxon>
        <taxon>Albula</taxon>
    </lineage>
</organism>
<proteinExistence type="predicted"/>
<name>A0A8T3CW02_9TELE</name>
<evidence type="ECO:0000313" key="2">
    <source>
        <dbReference type="EMBL" id="KAI1889433.1"/>
    </source>
</evidence>